<organism evidence="5 6">
    <name type="scientific">Panagrellus redivivus</name>
    <name type="common">Microworm</name>
    <dbReference type="NCBI Taxonomy" id="6233"/>
    <lineage>
        <taxon>Eukaryota</taxon>
        <taxon>Metazoa</taxon>
        <taxon>Ecdysozoa</taxon>
        <taxon>Nematoda</taxon>
        <taxon>Chromadorea</taxon>
        <taxon>Rhabditida</taxon>
        <taxon>Tylenchina</taxon>
        <taxon>Panagrolaimomorpha</taxon>
        <taxon>Panagrolaimoidea</taxon>
        <taxon>Panagrolaimidae</taxon>
        <taxon>Panagrellus</taxon>
    </lineage>
</organism>
<feature type="transmembrane region" description="Helical" evidence="4">
    <location>
        <begin position="178"/>
        <end position="201"/>
    </location>
</feature>
<dbReference type="PANTHER" id="PTHR24198">
    <property type="entry name" value="ANKYRIN REPEAT AND PROTEIN KINASE DOMAIN-CONTAINING PROTEIN"/>
    <property type="match status" value="1"/>
</dbReference>
<keyword evidence="1" id="KW-0677">Repeat</keyword>
<dbReference type="PANTHER" id="PTHR24198:SF165">
    <property type="entry name" value="ANKYRIN REPEAT-CONTAINING PROTEIN-RELATED"/>
    <property type="match status" value="1"/>
</dbReference>
<keyword evidence="4" id="KW-0472">Membrane</keyword>
<evidence type="ECO:0000256" key="3">
    <source>
        <dbReference type="PROSITE-ProRule" id="PRU00023"/>
    </source>
</evidence>
<reference evidence="5" key="1">
    <citation type="journal article" date="2013" name="Genetics">
        <title>The draft genome and transcriptome of Panagrellus redivivus are shaped by the harsh demands of a free-living lifestyle.</title>
        <authorList>
            <person name="Srinivasan J."/>
            <person name="Dillman A.R."/>
            <person name="Macchietto M.G."/>
            <person name="Heikkinen L."/>
            <person name="Lakso M."/>
            <person name="Fracchia K.M."/>
            <person name="Antoshechkin I."/>
            <person name="Mortazavi A."/>
            <person name="Wong G."/>
            <person name="Sternberg P.W."/>
        </authorList>
    </citation>
    <scope>NUCLEOTIDE SEQUENCE [LARGE SCALE GENOMIC DNA]</scope>
    <source>
        <strain evidence="5">MT8872</strain>
    </source>
</reference>
<dbReference type="AlphaFoldDB" id="A0A7E4V677"/>
<reference evidence="6" key="2">
    <citation type="submission" date="2020-10" db="UniProtKB">
        <authorList>
            <consortium name="WormBaseParasite"/>
        </authorList>
    </citation>
    <scope>IDENTIFICATION</scope>
</reference>
<keyword evidence="4" id="KW-0812">Transmembrane</keyword>
<dbReference type="SMART" id="SM00248">
    <property type="entry name" value="ANK"/>
    <property type="match status" value="5"/>
</dbReference>
<proteinExistence type="predicted"/>
<accession>A0A7E4V677</accession>
<dbReference type="Proteomes" id="UP000492821">
    <property type="component" value="Unassembled WGS sequence"/>
</dbReference>
<dbReference type="PROSITE" id="PS50297">
    <property type="entry name" value="ANK_REP_REGION"/>
    <property type="match status" value="1"/>
</dbReference>
<dbReference type="PROSITE" id="PS50088">
    <property type="entry name" value="ANK_REPEAT"/>
    <property type="match status" value="2"/>
</dbReference>
<keyword evidence="5" id="KW-1185">Reference proteome</keyword>
<dbReference type="Gene3D" id="1.25.40.20">
    <property type="entry name" value="Ankyrin repeat-containing domain"/>
    <property type="match status" value="1"/>
</dbReference>
<keyword evidence="4" id="KW-1133">Transmembrane helix</keyword>
<dbReference type="Pfam" id="PF12796">
    <property type="entry name" value="Ank_2"/>
    <property type="match status" value="1"/>
</dbReference>
<dbReference type="InterPro" id="IPR002110">
    <property type="entry name" value="Ankyrin_rpt"/>
</dbReference>
<feature type="repeat" description="ANK" evidence="3">
    <location>
        <begin position="354"/>
        <end position="386"/>
    </location>
</feature>
<feature type="transmembrane region" description="Helical" evidence="4">
    <location>
        <begin position="6"/>
        <end position="25"/>
    </location>
</feature>
<evidence type="ECO:0000256" key="1">
    <source>
        <dbReference type="ARBA" id="ARBA00022737"/>
    </source>
</evidence>
<evidence type="ECO:0000313" key="6">
    <source>
        <dbReference type="WBParaSite" id="Pan_g16958.t1"/>
    </source>
</evidence>
<feature type="repeat" description="ANK" evidence="3">
    <location>
        <begin position="245"/>
        <end position="277"/>
    </location>
</feature>
<protein>
    <submittedName>
        <fullName evidence="6">ANK_REP_REGION domain-containing protein</fullName>
    </submittedName>
</protein>
<dbReference type="WBParaSite" id="Pan_g16958.t1">
    <property type="protein sequence ID" value="Pan_g16958.t1"/>
    <property type="gene ID" value="Pan_g16958"/>
</dbReference>
<name>A0A7E4V677_PANRE</name>
<keyword evidence="2 3" id="KW-0040">ANK repeat</keyword>
<dbReference type="SUPFAM" id="SSF48403">
    <property type="entry name" value="Ankyrin repeat"/>
    <property type="match status" value="1"/>
</dbReference>
<evidence type="ECO:0000313" key="5">
    <source>
        <dbReference type="Proteomes" id="UP000492821"/>
    </source>
</evidence>
<dbReference type="InterPro" id="IPR036770">
    <property type="entry name" value="Ankyrin_rpt-contain_sf"/>
</dbReference>
<evidence type="ECO:0000256" key="4">
    <source>
        <dbReference type="SAM" id="Phobius"/>
    </source>
</evidence>
<sequence length="424" mass="46834">MQPSIRIFISIILFGHLFPTITAILSQSRPKSRPKPCPEACRPYLSNVICGLPVSLPRIDILTLEFSTIFGIRPISLIENLHGVTNQSINFVFNSDGYPKIYDVISGRRIDPDVLIASGIYVTVDLAVDFTICGREGSCRFKNGQELADFLTSREGRALFGVRSSFAYVHVPETKDKVYIIAGFVGISIGFMVIGAVYTLVSCYRSKFRQISRSTSTITTVSFIKTDNDTIEDLQMQLSTNEHPLGQTIFHLAVIKKLSAIIPVLIERGFDLNAQRNDEESPLSLAVGMNSLSCVDELLKIDSLNVNHFIGPNDMPLKRAIAMGNVGLPIVKALLSRPDIDINAVGDRCNCLSLCQTPMHTAVIFGNVAALKELLKMGADRRIADEEQKIPMQYALERGNVEIIGLLMDRPGENVFDIDSYSNC</sequence>
<evidence type="ECO:0000256" key="2">
    <source>
        <dbReference type="ARBA" id="ARBA00023043"/>
    </source>
</evidence>